<comment type="caution">
    <text evidence="1">The sequence shown here is derived from an EMBL/GenBank/DDBJ whole genome shotgun (WGS) entry which is preliminary data.</text>
</comment>
<keyword evidence="2" id="KW-1185">Reference proteome</keyword>
<protein>
    <submittedName>
        <fullName evidence="1">Uncharacterized protein</fullName>
    </submittedName>
</protein>
<dbReference type="EMBL" id="LWCA01000283">
    <property type="protein sequence ID" value="OAF69424.1"/>
    <property type="molecule type" value="Genomic_DNA"/>
</dbReference>
<evidence type="ECO:0000313" key="2">
    <source>
        <dbReference type="Proteomes" id="UP000078046"/>
    </source>
</evidence>
<gene>
    <name evidence="1" type="ORF">A3Q56_02824</name>
</gene>
<accession>A0A177B7M5</accession>
<dbReference type="AlphaFoldDB" id="A0A177B7M5"/>
<name>A0A177B7M5_9BILA</name>
<reference evidence="1 2" key="1">
    <citation type="submission" date="2016-04" db="EMBL/GenBank/DDBJ databases">
        <title>The genome of Intoshia linei affirms orthonectids as highly simplified spiralians.</title>
        <authorList>
            <person name="Mikhailov K.V."/>
            <person name="Slusarev G.S."/>
            <person name="Nikitin M.A."/>
            <person name="Logacheva M.D."/>
            <person name="Penin A."/>
            <person name="Aleoshin V."/>
            <person name="Panchin Y.V."/>
        </authorList>
    </citation>
    <scope>NUCLEOTIDE SEQUENCE [LARGE SCALE GENOMIC DNA]</scope>
    <source>
        <strain evidence="1">Intl2013</strain>
        <tissue evidence="1">Whole animal</tissue>
    </source>
</reference>
<evidence type="ECO:0000313" key="1">
    <source>
        <dbReference type="EMBL" id="OAF69424.1"/>
    </source>
</evidence>
<organism evidence="1 2">
    <name type="scientific">Intoshia linei</name>
    <dbReference type="NCBI Taxonomy" id="1819745"/>
    <lineage>
        <taxon>Eukaryota</taxon>
        <taxon>Metazoa</taxon>
        <taxon>Spiralia</taxon>
        <taxon>Lophotrochozoa</taxon>
        <taxon>Mesozoa</taxon>
        <taxon>Orthonectida</taxon>
        <taxon>Rhopaluridae</taxon>
        <taxon>Intoshia</taxon>
    </lineage>
</organism>
<sequence length="117" mass="14072">MDTKLGGINKSPNIGYKFIDNLQCNYENLISSYKSNAYELKNVPKTFYWTRATELKHLSLAYKMLKKREWFNVKLNKPKSLSQDRWNSRAIKSIQAWILDYYYYLMIFIKVHNIIFT</sequence>
<dbReference type="Proteomes" id="UP000078046">
    <property type="component" value="Unassembled WGS sequence"/>
</dbReference>
<proteinExistence type="predicted"/>